<sequence>MTAMTGGVSHVFIKATVLTRWKSLHIEPGSALELLPLLFVAERIGHQVVVVHLSQLASSEPDFLQGWQAGFFEAQGEISRIWLTGLWYQGSSGERNRLIPTQEEFSRYRRDLRKLVGSQRKSTASLIVKASTSARGEIIRALFFHSHLRQFEQLSVQLDRQYLPL</sequence>
<name>A0ABV6AYE5_9DEIO</name>
<proteinExistence type="predicted"/>
<evidence type="ECO:0000313" key="1">
    <source>
        <dbReference type="EMBL" id="MFB9992529.1"/>
    </source>
</evidence>
<dbReference type="EMBL" id="JBHLYR010000032">
    <property type="protein sequence ID" value="MFB9992529.1"/>
    <property type="molecule type" value="Genomic_DNA"/>
</dbReference>
<dbReference type="Proteomes" id="UP001589733">
    <property type="component" value="Unassembled WGS sequence"/>
</dbReference>
<reference evidence="1 2" key="1">
    <citation type="submission" date="2024-09" db="EMBL/GenBank/DDBJ databases">
        <authorList>
            <person name="Sun Q."/>
            <person name="Mori K."/>
        </authorList>
    </citation>
    <scope>NUCLEOTIDE SEQUENCE [LARGE SCALE GENOMIC DNA]</scope>
    <source>
        <strain evidence="1 2">JCM 13503</strain>
    </source>
</reference>
<keyword evidence="2" id="KW-1185">Reference proteome</keyword>
<protein>
    <submittedName>
        <fullName evidence="1">Uncharacterized protein</fullName>
    </submittedName>
</protein>
<comment type="caution">
    <text evidence="1">The sequence shown here is derived from an EMBL/GenBank/DDBJ whole genome shotgun (WGS) entry which is preliminary data.</text>
</comment>
<dbReference type="RefSeq" id="WP_380009612.1">
    <property type="nucleotide sequence ID" value="NZ_JBHLYR010000032.1"/>
</dbReference>
<accession>A0ABV6AYE5</accession>
<evidence type="ECO:0000313" key="2">
    <source>
        <dbReference type="Proteomes" id="UP001589733"/>
    </source>
</evidence>
<gene>
    <name evidence="1" type="ORF">ACFFLM_11180</name>
</gene>
<organism evidence="1 2">
    <name type="scientific">Deinococcus oregonensis</name>
    <dbReference type="NCBI Taxonomy" id="1805970"/>
    <lineage>
        <taxon>Bacteria</taxon>
        <taxon>Thermotogati</taxon>
        <taxon>Deinococcota</taxon>
        <taxon>Deinococci</taxon>
        <taxon>Deinococcales</taxon>
        <taxon>Deinococcaceae</taxon>
        <taxon>Deinococcus</taxon>
    </lineage>
</organism>